<dbReference type="RefSeq" id="XP_001596442.1">
    <property type="nucleotide sequence ID" value="XM_001596392.1"/>
</dbReference>
<accession>A7EBH6</accession>
<dbReference type="Proteomes" id="UP000001312">
    <property type="component" value="Unassembled WGS sequence"/>
</dbReference>
<dbReference type="AlphaFoldDB" id="A7EBH6"/>
<dbReference type="HOGENOM" id="CLU_3033767_0_0_1"/>
<dbReference type="GeneID" id="5492948"/>
<gene>
    <name evidence="1" type="ORF">SS1G_02662</name>
</gene>
<evidence type="ECO:0000313" key="2">
    <source>
        <dbReference type="Proteomes" id="UP000001312"/>
    </source>
</evidence>
<organism evidence="1 2">
    <name type="scientific">Sclerotinia sclerotiorum (strain ATCC 18683 / 1980 / Ss-1)</name>
    <name type="common">White mold</name>
    <name type="synonym">Whetzelinia sclerotiorum</name>
    <dbReference type="NCBI Taxonomy" id="665079"/>
    <lineage>
        <taxon>Eukaryota</taxon>
        <taxon>Fungi</taxon>
        <taxon>Dikarya</taxon>
        <taxon>Ascomycota</taxon>
        <taxon>Pezizomycotina</taxon>
        <taxon>Leotiomycetes</taxon>
        <taxon>Helotiales</taxon>
        <taxon>Sclerotiniaceae</taxon>
        <taxon>Sclerotinia</taxon>
    </lineage>
</organism>
<keyword evidence="2" id="KW-1185">Reference proteome</keyword>
<dbReference type="KEGG" id="ssl:SS1G_02662"/>
<evidence type="ECO:0000313" key="1">
    <source>
        <dbReference type="EMBL" id="EDN99804.1"/>
    </source>
</evidence>
<dbReference type="InParanoid" id="A7EBH6"/>
<dbReference type="EMBL" id="CH476623">
    <property type="protein sequence ID" value="EDN99804.1"/>
    <property type="molecule type" value="Genomic_DNA"/>
</dbReference>
<reference evidence="2" key="1">
    <citation type="journal article" date="2011" name="PLoS Genet.">
        <title>Genomic analysis of the necrotrophic fungal pathogens Sclerotinia sclerotiorum and Botrytis cinerea.</title>
        <authorList>
            <person name="Amselem J."/>
            <person name="Cuomo C.A."/>
            <person name="van Kan J.A."/>
            <person name="Viaud M."/>
            <person name="Benito E.P."/>
            <person name="Couloux A."/>
            <person name="Coutinho P.M."/>
            <person name="de Vries R.P."/>
            <person name="Dyer P.S."/>
            <person name="Fillinger S."/>
            <person name="Fournier E."/>
            <person name="Gout L."/>
            <person name="Hahn M."/>
            <person name="Kohn L."/>
            <person name="Lapalu N."/>
            <person name="Plummer K.M."/>
            <person name="Pradier J.M."/>
            <person name="Quevillon E."/>
            <person name="Sharon A."/>
            <person name="Simon A."/>
            <person name="ten Have A."/>
            <person name="Tudzynski B."/>
            <person name="Tudzynski P."/>
            <person name="Wincker P."/>
            <person name="Andrew M."/>
            <person name="Anthouard V."/>
            <person name="Beever R.E."/>
            <person name="Beffa R."/>
            <person name="Benoit I."/>
            <person name="Bouzid O."/>
            <person name="Brault B."/>
            <person name="Chen Z."/>
            <person name="Choquer M."/>
            <person name="Collemare J."/>
            <person name="Cotton P."/>
            <person name="Danchin E.G."/>
            <person name="Da Silva C."/>
            <person name="Gautier A."/>
            <person name="Giraud C."/>
            <person name="Giraud T."/>
            <person name="Gonzalez C."/>
            <person name="Grossetete S."/>
            <person name="Guldener U."/>
            <person name="Henrissat B."/>
            <person name="Howlett B.J."/>
            <person name="Kodira C."/>
            <person name="Kretschmer M."/>
            <person name="Lappartient A."/>
            <person name="Leroch M."/>
            <person name="Levis C."/>
            <person name="Mauceli E."/>
            <person name="Neuveglise C."/>
            <person name="Oeser B."/>
            <person name="Pearson M."/>
            <person name="Poulain J."/>
            <person name="Poussereau N."/>
            <person name="Quesneville H."/>
            <person name="Rascle C."/>
            <person name="Schumacher J."/>
            <person name="Segurens B."/>
            <person name="Sexton A."/>
            <person name="Silva E."/>
            <person name="Sirven C."/>
            <person name="Soanes D.M."/>
            <person name="Talbot N.J."/>
            <person name="Templeton M."/>
            <person name="Yandava C."/>
            <person name="Yarden O."/>
            <person name="Zeng Q."/>
            <person name="Rollins J.A."/>
            <person name="Lebrun M.H."/>
            <person name="Dickman M."/>
        </authorList>
    </citation>
    <scope>NUCLEOTIDE SEQUENCE [LARGE SCALE GENOMIC DNA]</scope>
    <source>
        <strain evidence="2">ATCC 18683 / 1980 / Ss-1</strain>
    </source>
</reference>
<proteinExistence type="predicted"/>
<protein>
    <submittedName>
        <fullName evidence="1">Uncharacterized protein</fullName>
    </submittedName>
</protein>
<name>A7EBH6_SCLS1</name>
<sequence>MFTQQRVGKSSFELRGQRVAIKRIEKSKCLDEGTEYDTSTVFGYAITKGLRGQDA</sequence>